<proteinExistence type="predicted"/>
<protein>
    <submittedName>
        <fullName evidence="1">Uncharacterized protein</fullName>
    </submittedName>
</protein>
<dbReference type="EMBL" id="VWXT01000660">
    <property type="protein sequence ID" value="KAA6168995.1"/>
    <property type="molecule type" value="Genomic_DNA"/>
</dbReference>
<organism evidence="1 2">
    <name type="scientific">Pseudomonas veronii</name>
    <dbReference type="NCBI Taxonomy" id="76761"/>
    <lineage>
        <taxon>Bacteria</taxon>
        <taxon>Pseudomonadati</taxon>
        <taxon>Pseudomonadota</taxon>
        <taxon>Gammaproteobacteria</taxon>
        <taxon>Pseudomonadales</taxon>
        <taxon>Pseudomonadaceae</taxon>
        <taxon>Pseudomonas</taxon>
    </lineage>
</organism>
<dbReference type="Proteomes" id="UP000323909">
    <property type="component" value="Unassembled WGS sequence"/>
</dbReference>
<name>A0A5M8EDP6_PSEVE</name>
<comment type="caution">
    <text evidence="1">The sequence shown here is derived from an EMBL/GenBank/DDBJ whole genome shotgun (WGS) entry which is preliminary data.</text>
</comment>
<sequence>MRDKQIWELTASDLHDVGVWCFPMDESVEDECTVRPCVEEVDLAMIVRAEFCDADGTHYLGYVHWSLVEHIGHRQPTLFLNDGTAISFWGGIVKPCWDEASDEAKRISFPITFKSEPLLGLTPMVGFLEGMYYLDSNDQISCLSIGGR</sequence>
<evidence type="ECO:0000313" key="2">
    <source>
        <dbReference type="Proteomes" id="UP000323909"/>
    </source>
</evidence>
<dbReference type="RefSeq" id="WP_150056346.1">
    <property type="nucleotide sequence ID" value="NZ_VWXT01000660.1"/>
</dbReference>
<evidence type="ECO:0000313" key="1">
    <source>
        <dbReference type="EMBL" id="KAA6168995.1"/>
    </source>
</evidence>
<gene>
    <name evidence="1" type="ORF">F3K53_30160</name>
</gene>
<reference evidence="1 2" key="1">
    <citation type="submission" date="2019-09" db="EMBL/GenBank/DDBJ databases">
        <title>Genomic sequencing of 4 copper resistant soil isolates.</title>
        <authorList>
            <person name="Havryliuk O."/>
        </authorList>
    </citation>
    <scope>NUCLEOTIDE SEQUENCE [LARGE SCALE GENOMIC DNA]</scope>
    <source>
        <strain evidence="1 2">UKR4</strain>
    </source>
</reference>
<accession>A0A5M8EDP6</accession>
<dbReference type="AlphaFoldDB" id="A0A5M8EDP6"/>